<evidence type="ECO:0000313" key="4">
    <source>
        <dbReference type="Proteomes" id="UP000887565"/>
    </source>
</evidence>
<dbReference type="PROSITE" id="PS50157">
    <property type="entry name" value="ZINC_FINGER_C2H2_2"/>
    <property type="match status" value="1"/>
</dbReference>
<dbReference type="InterPro" id="IPR013087">
    <property type="entry name" value="Znf_C2H2_type"/>
</dbReference>
<feature type="region of interest" description="Disordered" evidence="2">
    <location>
        <begin position="165"/>
        <end position="185"/>
    </location>
</feature>
<evidence type="ECO:0000313" key="5">
    <source>
        <dbReference type="WBParaSite" id="nRc.2.0.1.t25267-RA"/>
    </source>
</evidence>
<keyword evidence="1" id="KW-0479">Metal-binding</keyword>
<keyword evidence="1" id="KW-0862">Zinc</keyword>
<evidence type="ECO:0000256" key="1">
    <source>
        <dbReference type="PROSITE-ProRule" id="PRU00042"/>
    </source>
</evidence>
<sequence>MKWIGETRPPAAYILNIYHHNNHYSVITKMPGFFDRSYFCPHCDIAYSNKGNHRCKSICPLCYNSPPCSQFYGRKCKECNRYFKSDDCFNRHKKPFIPKGENNSKRQKTGTSICDRIKSCDKCDTLYQRAHLKEHKCGYFECKVCKKEVLKKDHQCYMQPEVNEENEMEVTNDDVSEAESSVDKN</sequence>
<feature type="compositionally biased region" description="Acidic residues" evidence="2">
    <location>
        <begin position="165"/>
        <end position="177"/>
    </location>
</feature>
<dbReference type="OMA" id="HRCKSIC"/>
<organism evidence="4 5">
    <name type="scientific">Romanomermis culicivorax</name>
    <name type="common">Nematode worm</name>
    <dbReference type="NCBI Taxonomy" id="13658"/>
    <lineage>
        <taxon>Eukaryota</taxon>
        <taxon>Metazoa</taxon>
        <taxon>Ecdysozoa</taxon>
        <taxon>Nematoda</taxon>
        <taxon>Enoplea</taxon>
        <taxon>Dorylaimia</taxon>
        <taxon>Mermithida</taxon>
        <taxon>Mermithoidea</taxon>
        <taxon>Mermithidae</taxon>
        <taxon>Romanomermis</taxon>
    </lineage>
</organism>
<keyword evidence="4" id="KW-1185">Reference proteome</keyword>
<dbReference type="GO" id="GO:0008270">
    <property type="term" value="F:zinc ion binding"/>
    <property type="evidence" value="ECO:0007669"/>
    <property type="project" value="UniProtKB-KW"/>
</dbReference>
<proteinExistence type="predicted"/>
<evidence type="ECO:0000259" key="3">
    <source>
        <dbReference type="PROSITE" id="PS50157"/>
    </source>
</evidence>
<dbReference type="AlphaFoldDB" id="A0A915JGN9"/>
<keyword evidence="1" id="KW-0863">Zinc-finger</keyword>
<name>A0A915JGN9_ROMCU</name>
<feature type="domain" description="C2H2-type" evidence="3">
    <location>
        <begin position="74"/>
        <end position="103"/>
    </location>
</feature>
<dbReference type="Proteomes" id="UP000887565">
    <property type="component" value="Unplaced"/>
</dbReference>
<dbReference type="WBParaSite" id="nRc.2.0.1.t25267-RA">
    <property type="protein sequence ID" value="nRc.2.0.1.t25267-RA"/>
    <property type="gene ID" value="nRc.2.0.1.g25267"/>
</dbReference>
<accession>A0A915JGN9</accession>
<protein>
    <submittedName>
        <fullName evidence="5">C2H2-type domain-containing protein</fullName>
    </submittedName>
</protein>
<evidence type="ECO:0000256" key="2">
    <source>
        <dbReference type="SAM" id="MobiDB-lite"/>
    </source>
</evidence>
<reference evidence="5" key="1">
    <citation type="submission" date="2022-11" db="UniProtKB">
        <authorList>
            <consortium name="WormBaseParasite"/>
        </authorList>
    </citation>
    <scope>IDENTIFICATION</scope>
</reference>